<dbReference type="GO" id="GO:0005856">
    <property type="term" value="C:cytoskeleton"/>
    <property type="evidence" value="ECO:0007669"/>
    <property type="project" value="UniProtKB-SubCell"/>
</dbReference>
<dbReference type="GO" id="GO:0016605">
    <property type="term" value="C:PML body"/>
    <property type="evidence" value="ECO:0007669"/>
    <property type="project" value="TreeGrafter"/>
</dbReference>
<evidence type="ECO:0000256" key="9">
    <source>
        <dbReference type="ARBA" id="ARBA00037854"/>
    </source>
</evidence>
<dbReference type="GO" id="GO:0000421">
    <property type="term" value="C:autophagosome membrane"/>
    <property type="evidence" value="ECO:0007669"/>
    <property type="project" value="UniProtKB-SubCell"/>
</dbReference>
<dbReference type="Gene3D" id="2.60.40.2840">
    <property type="match status" value="1"/>
</dbReference>
<name>A0A7K5A7R8_9AVES</name>
<gene>
    <name evidence="15" type="primary">Calcoco2</name>
    <name evidence="15" type="ORF">CENUNI_R13703</name>
</gene>
<keyword evidence="5 13" id="KW-0175">Coiled coil</keyword>
<dbReference type="GO" id="GO:0031410">
    <property type="term" value="C:cytoplasmic vesicle"/>
    <property type="evidence" value="ECO:0007669"/>
    <property type="project" value="UniProtKB-KW"/>
</dbReference>
<comment type="subcellular location">
    <subcellularLocation>
        <location evidence="1">Cytoplasm</location>
        <location evidence="1">Cytoskeleton</location>
    </subcellularLocation>
    <subcellularLocation>
        <location evidence="2">Cytoplasm</location>
        <location evidence="2">Perinuclear region</location>
    </subcellularLocation>
    <subcellularLocation>
        <location evidence="9">Cytoplasmic vesicle</location>
        <location evidence="9">Autophagosome membrane</location>
        <topology evidence="9">Peripheral membrane protein</topology>
    </subcellularLocation>
</comment>
<evidence type="ECO:0000313" key="16">
    <source>
        <dbReference type="Proteomes" id="UP000517892"/>
    </source>
</evidence>
<keyword evidence="4" id="KW-0072">Autophagy</keyword>
<evidence type="ECO:0000259" key="14">
    <source>
        <dbReference type="Pfam" id="PF17751"/>
    </source>
</evidence>
<dbReference type="GO" id="GO:0048471">
    <property type="term" value="C:perinuclear region of cytoplasm"/>
    <property type="evidence" value="ECO:0007669"/>
    <property type="project" value="UniProtKB-SubCell"/>
</dbReference>
<dbReference type="AlphaFoldDB" id="A0A7K5A7R8"/>
<dbReference type="Proteomes" id="UP000517892">
    <property type="component" value="Unassembled WGS sequence"/>
</dbReference>
<dbReference type="GO" id="GO:1901098">
    <property type="term" value="P:positive regulation of autophagosome maturation"/>
    <property type="evidence" value="ECO:0007669"/>
    <property type="project" value="TreeGrafter"/>
</dbReference>
<keyword evidence="7" id="KW-0206">Cytoskeleton</keyword>
<keyword evidence="8" id="KW-0968">Cytoplasmic vesicle</keyword>
<evidence type="ECO:0000256" key="10">
    <source>
        <dbReference type="ARBA" id="ARBA00037963"/>
    </source>
</evidence>
<dbReference type="InterPro" id="IPR051002">
    <property type="entry name" value="UBA_autophagy_assoc_protein"/>
</dbReference>
<dbReference type="PANTHER" id="PTHR31915">
    <property type="entry name" value="SKICH DOMAIN-CONTAINING PROTEIN"/>
    <property type="match status" value="1"/>
</dbReference>
<dbReference type="OrthoDB" id="10015001at2759"/>
<evidence type="ECO:0000256" key="2">
    <source>
        <dbReference type="ARBA" id="ARBA00004556"/>
    </source>
</evidence>
<dbReference type="Pfam" id="PF17751">
    <property type="entry name" value="SKICH"/>
    <property type="match status" value="1"/>
</dbReference>
<reference evidence="15 16" key="1">
    <citation type="submission" date="2019-09" db="EMBL/GenBank/DDBJ databases">
        <title>Bird 10,000 Genomes (B10K) Project - Family phase.</title>
        <authorList>
            <person name="Zhang G."/>
        </authorList>
    </citation>
    <scope>NUCLEOTIDE SEQUENCE [LARGE SCALE GENOMIC DNA]</scope>
    <source>
        <strain evidence="15">B10K-DU-017-25</strain>
        <tissue evidence="15">Mixed tissue sample</tissue>
    </source>
</reference>
<dbReference type="InterPro" id="IPR041611">
    <property type="entry name" value="SKICH"/>
</dbReference>
<evidence type="ECO:0000256" key="6">
    <source>
        <dbReference type="ARBA" id="ARBA00023136"/>
    </source>
</evidence>
<evidence type="ECO:0000256" key="4">
    <source>
        <dbReference type="ARBA" id="ARBA00023006"/>
    </source>
</evidence>
<protein>
    <recommendedName>
        <fullName evidence="11">Calcium-binding and coiled-coil domain-containing protein 2</fullName>
    </recommendedName>
    <alternativeName>
        <fullName evidence="12">Nuclear domain 10 protein NDP52</fullName>
    </alternativeName>
</protein>
<feature type="non-terminal residue" evidence="15">
    <location>
        <position position="431"/>
    </location>
</feature>
<accession>A0A7K5A7R8</accession>
<feature type="coiled-coil region" evidence="13">
    <location>
        <begin position="133"/>
        <end position="279"/>
    </location>
</feature>
<comment type="similarity">
    <text evidence="10">Belongs to the CALCOCO family.</text>
</comment>
<keyword evidence="6" id="KW-0472">Membrane</keyword>
<evidence type="ECO:0000256" key="8">
    <source>
        <dbReference type="ARBA" id="ARBA00023329"/>
    </source>
</evidence>
<feature type="coiled-coil region" evidence="13">
    <location>
        <begin position="303"/>
        <end position="340"/>
    </location>
</feature>
<sequence>MDRTPPSSADDSYHFCVTFNNVEKFYVSGGDVTCCYTLTQNIVPRKRDWVGIFQVGWKATSECCTFTWAPLTSERCGTGSAAQYQVQFKAYYPPKEDANYQFCYINQNNVVLGVSKPFQFRAETEEGIMVIYTQEELEERDQQEEKLLKENNELKVSCESLQKQNIGLQEELKKAKELQNSLESNTKNLEKEMDRLKEENKRLKEKEDCKNTELQQLKEQVHNVISDKELLESRLKIALNDKDQLQSQVSNFGKEVEKLTRMDREKMEQLESLKEENRQLCVTQQVKPSLNIVQQTCNLKKELEEQKQSFKILQARNSEADTENQKLRKQNEELQKCLSKDRNISSSTVSQPCAPIPVPDERGLVFGNPYNGEKNLGASLRRSSMCHEVFPEEIETSWPEAHMQRYLLRCPLCSEAFKKVFDDHIFCHSLD</sequence>
<dbReference type="EMBL" id="VYZI01000870">
    <property type="protein sequence ID" value="NWR79741.1"/>
    <property type="molecule type" value="Genomic_DNA"/>
</dbReference>
<keyword evidence="16" id="KW-1185">Reference proteome</keyword>
<evidence type="ECO:0000256" key="1">
    <source>
        <dbReference type="ARBA" id="ARBA00004245"/>
    </source>
</evidence>
<evidence type="ECO:0000256" key="7">
    <source>
        <dbReference type="ARBA" id="ARBA00023212"/>
    </source>
</evidence>
<dbReference type="Gene3D" id="6.20.250.40">
    <property type="match status" value="1"/>
</dbReference>
<proteinExistence type="inferred from homology"/>
<evidence type="ECO:0000313" key="15">
    <source>
        <dbReference type="EMBL" id="NWR79741.1"/>
    </source>
</evidence>
<dbReference type="PANTHER" id="PTHR31915:SF4">
    <property type="entry name" value="CALCIUM-BINDING AND COILED-COIL DOMAIN-CONTAINING PROTEIN 2"/>
    <property type="match status" value="1"/>
</dbReference>
<evidence type="ECO:0000256" key="13">
    <source>
        <dbReference type="SAM" id="Coils"/>
    </source>
</evidence>
<organism evidence="15 16">
    <name type="scientific">Centropus unirufus</name>
    <dbReference type="NCBI Taxonomy" id="1118519"/>
    <lineage>
        <taxon>Eukaryota</taxon>
        <taxon>Metazoa</taxon>
        <taxon>Chordata</taxon>
        <taxon>Craniata</taxon>
        <taxon>Vertebrata</taxon>
        <taxon>Euteleostomi</taxon>
        <taxon>Archelosauria</taxon>
        <taxon>Archosauria</taxon>
        <taxon>Dinosauria</taxon>
        <taxon>Saurischia</taxon>
        <taxon>Theropoda</taxon>
        <taxon>Coelurosauria</taxon>
        <taxon>Aves</taxon>
        <taxon>Neognathae</taxon>
        <taxon>Neoaves</taxon>
        <taxon>Otidimorphae</taxon>
        <taxon>Cuculiformes</taxon>
        <taxon>Centropidae</taxon>
        <taxon>Centropus</taxon>
    </lineage>
</organism>
<evidence type="ECO:0000256" key="12">
    <source>
        <dbReference type="ARBA" id="ARBA00041519"/>
    </source>
</evidence>
<feature type="domain" description="SKICH" evidence="14">
    <location>
        <begin position="17"/>
        <end position="120"/>
    </location>
</feature>
<evidence type="ECO:0000256" key="3">
    <source>
        <dbReference type="ARBA" id="ARBA00022490"/>
    </source>
</evidence>
<comment type="caution">
    <text evidence="15">The sequence shown here is derived from an EMBL/GenBank/DDBJ whole genome shotgun (WGS) entry which is preliminary data.</text>
</comment>
<evidence type="ECO:0000256" key="5">
    <source>
        <dbReference type="ARBA" id="ARBA00023054"/>
    </source>
</evidence>
<dbReference type="GO" id="GO:0098792">
    <property type="term" value="P:xenophagy"/>
    <property type="evidence" value="ECO:0007669"/>
    <property type="project" value="TreeGrafter"/>
</dbReference>
<keyword evidence="3" id="KW-0963">Cytoplasm</keyword>
<evidence type="ECO:0000256" key="11">
    <source>
        <dbReference type="ARBA" id="ARBA00040931"/>
    </source>
</evidence>
<feature type="non-terminal residue" evidence="15">
    <location>
        <position position="1"/>
    </location>
</feature>